<dbReference type="Gene3D" id="3.40.50.12170">
    <property type="entry name" value="Uncharacterised protein PF07075, DUF1343"/>
    <property type="match status" value="1"/>
</dbReference>
<dbReference type="PANTHER" id="PTHR42915:SF1">
    <property type="entry name" value="PEPTIDOGLYCAN BETA-N-ACETYLMURAMIDASE NAMZ"/>
    <property type="match status" value="1"/>
</dbReference>
<keyword evidence="4" id="KW-1185">Reference proteome</keyword>
<organism evidence="3 4">
    <name type="scientific">Moheibacter lacus</name>
    <dbReference type="NCBI Taxonomy" id="2745851"/>
    <lineage>
        <taxon>Bacteria</taxon>
        <taxon>Pseudomonadati</taxon>
        <taxon>Bacteroidota</taxon>
        <taxon>Flavobacteriia</taxon>
        <taxon>Flavobacteriales</taxon>
        <taxon>Weeksellaceae</taxon>
        <taxon>Moheibacter</taxon>
    </lineage>
</organism>
<dbReference type="PIRSF" id="PIRSF016719">
    <property type="entry name" value="UCP016719"/>
    <property type="match status" value="1"/>
</dbReference>
<feature type="domain" description="Peptidoglycan beta-N-acetylmuramidase NamZ N-terminal" evidence="1">
    <location>
        <begin position="96"/>
        <end position="283"/>
    </location>
</feature>
<dbReference type="AlphaFoldDB" id="A0A838ZQ58"/>
<protein>
    <submittedName>
        <fullName evidence="3">DUF1343 domain-containing protein</fullName>
    </submittedName>
</protein>
<evidence type="ECO:0000259" key="1">
    <source>
        <dbReference type="Pfam" id="PF07075"/>
    </source>
</evidence>
<dbReference type="Proteomes" id="UP000552241">
    <property type="component" value="Unassembled WGS sequence"/>
</dbReference>
<proteinExistence type="predicted"/>
<dbReference type="GO" id="GO:0033922">
    <property type="term" value="F:peptidoglycan beta-N-acetylmuramidase activity"/>
    <property type="evidence" value="ECO:0007669"/>
    <property type="project" value="InterPro"/>
</dbReference>
<dbReference type="EMBL" id="JACDZE010000002">
    <property type="protein sequence ID" value="MBA5629827.1"/>
    <property type="molecule type" value="Genomic_DNA"/>
</dbReference>
<evidence type="ECO:0000313" key="4">
    <source>
        <dbReference type="Proteomes" id="UP000552241"/>
    </source>
</evidence>
<dbReference type="PANTHER" id="PTHR42915">
    <property type="entry name" value="HYPOTHETICAL 460 KDA PROTEIN IN FEUA-SIGW INTERGENIC REGION [PRECURSOR]"/>
    <property type="match status" value="1"/>
</dbReference>
<dbReference type="RefSeq" id="WP_182043437.1">
    <property type="nucleotide sequence ID" value="NZ_JACDZE010000002.1"/>
</dbReference>
<dbReference type="InterPro" id="IPR008302">
    <property type="entry name" value="NamZ"/>
</dbReference>
<name>A0A838ZQ58_9FLAO</name>
<dbReference type="InterPro" id="IPR048503">
    <property type="entry name" value="NamZ_C"/>
</dbReference>
<dbReference type="InterPro" id="IPR048502">
    <property type="entry name" value="NamZ_N"/>
</dbReference>
<reference evidence="3 4" key="1">
    <citation type="submission" date="2020-07" db="EMBL/GenBank/DDBJ databases">
        <title>Moheibacter lacus sp. nov., a member of the family Flavobacteriaceae isolated from freshwater lake sediment.</title>
        <authorList>
            <person name="Liu Y."/>
        </authorList>
    </citation>
    <scope>NUCLEOTIDE SEQUENCE [LARGE SCALE GENOMIC DNA]</scope>
    <source>
        <strain evidence="3 4">BDHS18</strain>
    </source>
</reference>
<accession>A0A838ZQ58</accession>
<dbReference type="Pfam" id="PF20732">
    <property type="entry name" value="NamZ_C"/>
    <property type="match status" value="1"/>
</dbReference>
<evidence type="ECO:0000313" key="3">
    <source>
        <dbReference type="EMBL" id="MBA5629827.1"/>
    </source>
</evidence>
<comment type="caution">
    <text evidence="3">The sequence shown here is derived from an EMBL/GenBank/DDBJ whole genome shotgun (WGS) entry which is preliminary data.</text>
</comment>
<feature type="domain" description="Peptidoglycan beta-N-acetylmuramidase NamZ C-terminal" evidence="2">
    <location>
        <begin position="289"/>
        <end position="429"/>
    </location>
</feature>
<gene>
    <name evidence="3" type="ORF">HU137_08605</name>
</gene>
<evidence type="ECO:0000259" key="2">
    <source>
        <dbReference type="Pfam" id="PF20732"/>
    </source>
</evidence>
<dbReference type="Pfam" id="PF07075">
    <property type="entry name" value="NamZ_N"/>
    <property type="match status" value="1"/>
</dbReference>
<sequence>MIQKLFKYTLIAIFFANASFGQININEEKIEKKHDASLIIKTEIITGAEQFEIYFPKIQGKRVGVVTNQTGITNGTKIIGKKSCNEKTGMGTCAIFEQISIVDFLIENGINVKKIFSPEHGFRGDADAGETVKSGKDIKTGLPIVSLYGKNKKPTQAQFADLDVILFDIQDVGARFYTYISTLHYVMETAAETGKKVIVLDRPNPNGHYVDGPVLKNGYESFVGMHPVPVVYGMTIGEYALMINGEGWLANKVKSDLEVIPLKHYTRESTYSLPVKPSPNLPNDLSINLYPSTCFFEAINGSEGRGTDKPFQVYGSPYIKNMSYKFTPKPNSGAKNPRFNGEICYGEDLSESPYLAEINLSWLIKAHQNYEGKEPFWIKQSGKYWIDVLAGTDQLRKQIDQGVSAEEIKASWQEDLKEFKKVRAKYLLYN</sequence>
<dbReference type="Gene3D" id="3.90.1150.140">
    <property type="match status" value="1"/>
</dbReference>